<proteinExistence type="predicted"/>
<sequence length="91" mass="10028">MAQSSPETNMAILANGAELTRNTVASMMTNENVRNYFGQPASRDNVYRLFMMKVHKNLEARIRNLAGGQFDKSVREGKHQSGAVNPNVSAS</sequence>
<keyword evidence="3" id="KW-1185">Reference proteome</keyword>
<dbReference type="GeneID" id="26634500"/>
<feature type="compositionally biased region" description="Polar residues" evidence="1">
    <location>
        <begin position="82"/>
        <end position="91"/>
    </location>
</feature>
<evidence type="ECO:0000313" key="3">
    <source>
        <dbReference type="Proteomes" id="UP000202583"/>
    </source>
</evidence>
<accession>A0A0K2QR81</accession>
<feature type="region of interest" description="Disordered" evidence="1">
    <location>
        <begin position="71"/>
        <end position="91"/>
    </location>
</feature>
<dbReference type="KEGG" id="vg:26634500"/>
<organism evidence="2 3">
    <name type="scientific">Ralstonia phage RSF1</name>
    <dbReference type="NCBI Taxonomy" id="1689679"/>
    <lineage>
        <taxon>Viruses</taxon>
        <taxon>Duplodnaviria</taxon>
        <taxon>Heunggongvirae</taxon>
        <taxon>Uroviricota</taxon>
        <taxon>Caudoviricetes</taxon>
        <taxon>Chimalliviridae</taxon>
        <taxon>Chiangmaivirus</taxon>
        <taxon>Chiangmaivirus RSF1</taxon>
    </lineage>
</organism>
<dbReference type="EMBL" id="AP014927">
    <property type="protein sequence ID" value="BAS04831.1"/>
    <property type="molecule type" value="Genomic_DNA"/>
</dbReference>
<name>A0A0K2QR81_9CAUD</name>
<dbReference type="RefSeq" id="YP_009207843.1">
    <property type="nucleotide sequence ID" value="NC_028899.1"/>
</dbReference>
<evidence type="ECO:0000256" key="1">
    <source>
        <dbReference type="SAM" id="MobiDB-lite"/>
    </source>
</evidence>
<evidence type="ECO:0000313" key="2">
    <source>
        <dbReference type="EMBL" id="BAS04831.1"/>
    </source>
</evidence>
<dbReference type="OrthoDB" id="34560at10239"/>
<reference evidence="2 3" key="1">
    <citation type="submission" date="2015-07" db="EMBL/GenBank/DDBJ databases">
        <title>Two Asian jumbo phage RSL2 and RSF1 infecting the phytopathogen Ralstonia solanacearum share common features related to the phi-KZ-like phages.</title>
        <authorList>
            <person name="Kawasaki T."/>
            <person name="Fujie M."/>
            <person name="Chatchawankanphanich O."/>
            <person name="Ogata H."/>
            <person name="Yamada T."/>
        </authorList>
    </citation>
    <scope>NUCLEOTIDE SEQUENCE [LARGE SCALE GENOMIC DNA]</scope>
    <source>
        <strain evidence="2 3">RSF1</strain>
    </source>
</reference>
<protein>
    <submittedName>
        <fullName evidence="2">Uncharacterized protein</fullName>
    </submittedName>
</protein>
<dbReference type="Proteomes" id="UP000202583">
    <property type="component" value="Segment"/>
</dbReference>